<accession>M6YPK3</accession>
<proteinExistence type="predicted"/>
<evidence type="ECO:0000313" key="2">
    <source>
        <dbReference type="Proteomes" id="UP000012138"/>
    </source>
</evidence>
<gene>
    <name evidence="1" type="ORF">LEP1GSC024_2603</name>
</gene>
<reference evidence="1 2" key="1">
    <citation type="submission" date="2013-01" db="EMBL/GenBank/DDBJ databases">
        <authorList>
            <person name="Harkins D.M."/>
            <person name="Durkin A.S."/>
            <person name="Brinkac L.M."/>
            <person name="Haft D.H."/>
            <person name="Selengut J.D."/>
            <person name="Sanka R."/>
            <person name="DePew J."/>
            <person name="Purushe J."/>
            <person name="Whelen A.C."/>
            <person name="Vinetz J.M."/>
            <person name="Sutton G.G."/>
            <person name="Nierman W.C."/>
            <person name="Fouts D.E."/>
        </authorList>
    </citation>
    <scope>NUCLEOTIDE SEQUENCE [LARGE SCALE GENOMIC DNA]</scope>
    <source>
        <strain evidence="1 2">2001034031</strain>
    </source>
</reference>
<dbReference type="EMBL" id="AKXB02000004">
    <property type="protein sequence ID" value="EMO91494.1"/>
    <property type="molecule type" value="Genomic_DNA"/>
</dbReference>
<evidence type="ECO:0000313" key="1">
    <source>
        <dbReference type="EMBL" id="EMO91494.1"/>
    </source>
</evidence>
<sequence length="47" mass="5160">MSKKIPKISSTSDPESQGNQSVISLFCKSAFEAAEAWNRDKLDTEIA</sequence>
<dbReference type="Proteomes" id="UP000012138">
    <property type="component" value="Unassembled WGS sequence"/>
</dbReference>
<name>M6YPK3_9LEPT</name>
<protein>
    <submittedName>
        <fullName evidence="1">Uncharacterized protein</fullName>
    </submittedName>
</protein>
<organism evidence="1 2">
    <name type="scientific">Leptospira noguchii str. 2001034031</name>
    <dbReference type="NCBI Taxonomy" id="1193053"/>
    <lineage>
        <taxon>Bacteria</taxon>
        <taxon>Pseudomonadati</taxon>
        <taxon>Spirochaetota</taxon>
        <taxon>Spirochaetia</taxon>
        <taxon>Leptospirales</taxon>
        <taxon>Leptospiraceae</taxon>
        <taxon>Leptospira</taxon>
    </lineage>
</organism>
<comment type="caution">
    <text evidence="1">The sequence shown here is derived from an EMBL/GenBank/DDBJ whole genome shotgun (WGS) entry which is preliminary data.</text>
</comment>
<dbReference type="AlphaFoldDB" id="M6YPK3"/>